<reference evidence="1 2" key="1">
    <citation type="submission" date="2015-11" db="EMBL/GenBank/DDBJ databases">
        <title>Draft genome sequence of Paramesorhizobium deserti A-3-E, a strain highly resistant to diverse beta-lactam antibiotics.</title>
        <authorList>
            <person name="Lv R."/>
            <person name="Yang X."/>
            <person name="Fang N."/>
            <person name="Guo J."/>
            <person name="Luo X."/>
            <person name="Peng F."/>
            <person name="Yang R."/>
            <person name="Cui Y."/>
            <person name="Fang C."/>
            <person name="Song Y."/>
        </authorList>
    </citation>
    <scope>NUCLEOTIDE SEQUENCE [LARGE SCALE GENOMIC DNA]</scope>
    <source>
        <strain evidence="1 2">A-3-E</strain>
    </source>
</reference>
<evidence type="ECO:0000313" key="2">
    <source>
        <dbReference type="Proteomes" id="UP000070107"/>
    </source>
</evidence>
<comment type="caution">
    <text evidence="1">The sequence shown here is derived from an EMBL/GenBank/DDBJ whole genome shotgun (WGS) entry which is preliminary data.</text>
</comment>
<proteinExistence type="predicted"/>
<accession>A0A135HYQ3</accession>
<dbReference type="InterPro" id="IPR038666">
    <property type="entry name" value="SSP1_head-tail_sf"/>
</dbReference>
<dbReference type="AlphaFoldDB" id="A0A135HYQ3"/>
<evidence type="ECO:0000313" key="1">
    <source>
        <dbReference type="EMBL" id="KXF78278.1"/>
    </source>
</evidence>
<dbReference type="RefSeq" id="WP_068879548.1">
    <property type="nucleotide sequence ID" value="NZ_LNTU01000001.1"/>
</dbReference>
<gene>
    <name evidence="1" type="ORF">ATN84_00275</name>
</gene>
<protein>
    <submittedName>
        <fullName evidence="1">Head-tail adaptor protein</fullName>
    </submittedName>
</protein>
<dbReference type="STRING" id="1494590.ATN84_00275"/>
<dbReference type="Pfam" id="PF05521">
    <property type="entry name" value="Phage_HCP"/>
    <property type="match status" value="1"/>
</dbReference>
<dbReference type="OrthoDB" id="7570189at2"/>
<dbReference type="Gene3D" id="2.40.10.270">
    <property type="entry name" value="Bacteriophage SPP1 head-tail adaptor protein"/>
    <property type="match status" value="1"/>
</dbReference>
<dbReference type="NCBIfam" id="TIGR01563">
    <property type="entry name" value="gp16_SPP1"/>
    <property type="match status" value="1"/>
</dbReference>
<organism evidence="1 2">
    <name type="scientific">Paramesorhizobium deserti</name>
    <dbReference type="NCBI Taxonomy" id="1494590"/>
    <lineage>
        <taxon>Bacteria</taxon>
        <taxon>Pseudomonadati</taxon>
        <taxon>Pseudomonadota</taxon>
        <taxon>Alphaproteobacteria</taxon>
        <taxon>Hyphomicrobiales</taxon>
        <taxon>Phyllobacteriaceae</taxon>
        <taxon>Paramesorhizobium</taxon>
    </lineage>
</organism>
<keyword evidence="2" id="KW-1185">Reference proteome</keyword>
<name>A0A135HYQ3_9HYPH</name>
<dbReference type="InterPro" id="IPR008767">
    <property type="entry name" value="Phage_SPP1_head-tail_adaptor"/>
</dbReference>
<dbReference type="Proteomes" id="UP000070107">
    <property type="component" value="Unassembled WGS sequence"/>
</dbReference>
<sequence>MNTVFIDAGRLTSELALERLRPVADGIGGYRETWEEIATLWARIEPVSDTVRYFGAQPLEEITHRITMRFRDDIASGMRLRKGGRCFTILTVHDPDESGRYCLARVREEGR</sequence>
<dbReference type="EMBL" id="LNTU01000001">
    <property type="protein sequence ID" value="KXF78278.1"/>
    <property type="molecule type" value="Genomic_DNA"/>
</dbReference>